<dbReference type="EMBL" id="OE179215">
    <property type="protein sequence ID" value="CAD7568072.1"/>
    <property type="molecule type" value="Genomic_DNA"/>
</dbReference>
<gene>
    <name evidence="3" type="ORF">TCMB3V08_LOCUS848</name>
</gene>
<keyword evidence="2" id="KW-0349">Heme</keyword>
<dbReference type="Pfam" id="PF03098">
    <property type="entry name" value="An_peroxidase"/>
    <property type="match status" value="2"/>
</dbReference>
<dbReference type="GO" id="GO:0020037">
    <property type="term" value="F:heme binding"/>
    <property type="evidence" value="ECO:0007669"/>
    <property type="project" value="InterPro"/>
</dbReference>
<reference evidence="3" key="1">
    <citation type="submission" date="2020-11" db="EMBL/GenBank/DDBJ databases">
        <authorList>
            <person name="Tran Van P."/>
        </authorList>
    </citation>
    <scope>NUCLEOTIDE SEQUENCE</scope>
</reference>
<protein>
    <submittedName>
        <fullName evidence="3">(California timema) hypothetical protein</fullName>
    </submittedName>
</protein>
<name>A0A7R9P3C1_TIMCA</name>
<dbReference type="CDD" id="cd09823">
    <property type="entry name" value="peroxinectin_like"/>
    <property type="match status" value="1"/>
</dbReference>
<dbReference type="PANTHER" id="PTHR11475:SF141">
    <property type="entry name" value="CARDINAL"/>
    <property type="match status" value="1"/>
</dbReference>
<evidence type="ECO:0000256" key="2">
    <source>
        <dbReference type="PIRSR" id="PIRSR619791-2"/>
    </source>
</evidence>
<keyword evidence="2" id="KW-0479">Metal-binding</keyword>
<feature type="binding site" description="axial binding residue" evidence="2">
    <location>
        <position position="143"/>
    </location>
    <ligand>
        <name>heme b</name>
        <dbReference type="ChEBI" id="CHEBI:60344"/>
    </ligand>
    <ligandPart>
        <name>Fe</name>
        <dbReference type="ChEBI" id="CHEBI:18248"/>
    </ligandPart>
</feature>
<dbReference type="InterPro" id="IPR010255">
    <property type="entry name" value="Haem_peroxidase_sf"/>
</dbReference>
<dbReference type="SUPFAM" id="SSF48113">
    <property type="entry name" value="Heme-dependent peroxidases"/>
    <property type="match status" value="1"/>
</dbReference>
<accession>A0A7R9P3C1</accession>
<keyword evidence="1" id="KW-0560">Oxidoreductase</keyword>
<dbReference type="GO" id="GO:0046872">
    <property type="term" value="F:metal ion binding"/>
    <property type="evidence" value="ECO:0007669"/>
    <property type="project" value="UniProtKB-KW"/>
</dbReference>
<evidence type="ECO:0000313" key="3">
    <source>
        <dbReference type="EMBL" id="CAD7568072.1"/>
    </source>
</evidence>
<proteinExistence type="predicted"/>
<keyword evidence="2" id="KW-0408">Iron</keyword>
<dbReference type="Gene3D" id="1.10.640.10">
    <property type="entry name" value="Haem peroxidase domain superfamily, animal type"/>
    <property type="match status" value="1"/>
</dbReference>
<dbReference type="GO" id="GO:0004601">
    <property type="term" value="F:peroxidase activity"/>
    <property type="evidence" value="ECO:0007669"/>
    <property type="project" value="UniProtKB-KW"/>
</dbReference>
<keyword evidence="1" id="KW-0575">Peroxidase</keyword>
<evidence type="ECO:0000256" key="1">
    <source>
        <dbReference type="ARBA" id="ARBA00022559"/>
    </source>
</evidence>
<dbReference type="PANTHER" id="PTHR11475">
    <property type="entry name" value="OXIDASE/PEROXIDASE"/>
    <property type="match status" value="1"/>
</dbReference>
<sequence length="1306" mass="143201">MDGVKGEVLCWVSTKRGITLSPNNLIHSSSSAGATGDPRANENLHLTTMHLMLARQHNRVAQQLSQLNPVWSDERLFQESRRIVVAQMQHITYNEFLPIILGDNLMDSLELKPKTSGYFTGYNATVDVTVANHFATAAFRFAHTLLPGLAKMLGNDTSSTEYVEMHKMLFNPFRLYSPGQLDNTLRGALNTTMQKFNPHFSNEVTEHLFEKPTAVKGPFPCGLDLVSLNIQRGRDHGLPSYPVWRELCGLTRPASFEDLQGMKEGFGNQINLYRDRRLKPGSSAQKFDTLPLNHQLDAVDSKRVIVGMNVKENFTPFVQEDKCGGSCMVCHRTEWQELGNYKSVDDVDMYTGMLSEFPVEGGVLGPTVSCLITDQFLRLKFGDRFWYETPQQPQAFTPGKYSKHVNNDRQLDEIRKTTLAGLICDTSDSVEQLQPYVMRSTKSDNTPVKCSSVPRPNLSLWKETDGEFVKTGFTHLKLGASVAVPQVIKAVPKTIRIGARVTGGSVTMNSGTWKPTFPVTIPVSPFDAIATSDEVPSVEAPTYGHSIVWRGTLSEISPSGDLTISATFSLPKYVHGTNLFFIEWLNGNIQFHLNTVWNATGKSLLPATGLFSSSVHFKDTWKYSYLKDVDPWLFEPSLSLKNDFSANPNVVLEPKTGCAVIILLGSYSSDRSLFLWSGELTLVLSTATEEIAMPASSKLFVKQSNVNSLTDVIPSTTRVVAAVTGGSVSTSSGSWTSTFPVGIPVYPFDDVASSYIADALADTTLPVYGHGIIWQGTVSKPSLSETLQVSGSFSLPKFMHGDPSTFSIQWLNGDFTFQLQPLYNITGLDSLPITDVFSSSVYFQERKEYAYLKNLPPPSFGSLPVSFTSTPSVVGGPDVRHAPIIMLGAYSLDESVFWWSGKTSLYIRNKIPSFIKQDSISNVKSIKKTKENNIGLPVLKDSVKNTEVAVSLRVKSGEMSAYLKNESDPEFNWDGNLPLNIPYPLFDKQLLTTSDTFVTPVMGQGIIWSANFSNNFTSGDRINGEFSFTRYVHGNYSSTSAVEFWRGSFTFDIDLATNTSLEGLVNPDITFTSPVYFTLTPVVPITTTLFSSETAASTQAPIILEGNFSPDRSSFSWTGNAKLILPTMKLLESSAKSVTKVSVGAEVRSGNISVSGTNVWSGSLPVPIPVLKTMILASGTPIFGNKISWSGNLVTNSSGEVKFTGTFSSQNITGGSPLFGDFSFDLSLVWNTTVNGLVKPSSVYSSIIILSDMKASQSNKQILTSTPMSVGVSTSLIPIILKGSYSPDNTIFYWSGNAIVSFPINE</sequence>
<dbReference type="InterPro" id="IPR037120">
    <property type="entry name" value="Haem_peroxidase_sf_animal"/>
</dbReference>
<dbReference type="PRINTS" id="PR00457">
    <property type="entry name" value="ANPEROXIDASE"/>
</dbReference>
<dbReference type="PROSITE" id="PS50292">
    <property type="entry name" value="PEROXIDASE_3"/>
    <property type="match status" value="1"/>
</dbReference>
<dbReference type="InterPro" id="IPR019791">
    <property type="entry name" value="Haem_peroxidase_animal"/>
</dbReference>
<dbReference type="GO" id="GO:0006979">
    <property type="term" value="P:response to oxidative stress"/>
    <property type="evidence" value="ECO:0007669"/>
    <property type="project" value="InterPro"/>
</dbReference>
<organism evidence="3">
    <name type="scientific">Timema californicum</name>
    <name type="common">California timema</name>
    <name type="synonym">Walking stick</name>
    <dbReference type="NCBI Taxonomy" id="61474"/>
    <lineage>
        <taxon>Eukaryota</taxon>
        <taxon>Metazoa</taxon>
        <taxon>Ecdysozoa</taxon>
        <taxon>Arthropoda</taxon>
        <taxon>Hexapoda</taxon>
        <taxon>Insecta</taxon>
        <taxon>Pterygota</taxon>
        <taxon>Neoptera</taxon>
        <taxon>Polyneoptera</taxon>
        <taxon>Phasmatodea</taxon>
        <taxon>Timematodea</taxon>
        <taxon>Timematoidea</taxon>
        <taxon>Timematidae</taxon>
        <taxon>Timema</taxon>
    </lineage>
</organism>